<organism evidence="2 3">
    <name type="scientific">Helianthus annuus</name>
    <name type="common">Common sunflower</name>
    <dbReference type="NCBI Taxonomy" id="4232"/>
    <lineage>
        <taxon>Eukaryota</taxon>
        <taxon>Viridiplantae</taxon>
        <taxon>Streptophyta</taxon>
        <taxon>Embryophyta</taxon>
        <taxon>Tracheophyta</taxon>
        <taxon>Spermatophyta</taxon>
        <taxon>Magnoliopsida</taxon>
        <taxon>eudicotyledons</taxon>
        <taxon>Gunneridae</taxon>
        <taxon>Pentapetalae</taxon>
        <taxon>asterids</taxon>
        <taxon>campanulids</taxon>
        <taxon>Asterales</taxon>
        <taxon>Asteraceae</taxon>
        <taxon>Asteroideae</taxon>
        <taxon>Heliantheae alliance</taxon>
        <taxon>Heliantheae</taxon>
        <taxon>Helianthus</taxon>
    </lineage>
</organism>
<evidence type="ECO:0000313" key="2">
    <source>
        <dbReference type="EMBL" id="OTG22303.1"/>
    </source>
</evidence>
<name>A0A251UGX8_HELAN</name>
<reference evidence="1" key="3">
    <citation type="submission" date="2020-06" db="EMBL/GenBank/DDBJ databases">
        <title>Helianthus annuus Genome sequencing and assembly Release 2.</title>
        <authorList>
            <person name="Gouzy J."/>
            <person name="Langlade N."/>
            <person name="Munos S."/>
        </authorList>
    </citation>
    <scope>NUCLEOTIDE SEQUENCE</scope>
    <source>
        <tissue evidence="1">Leaves</tissue>
    </source>
</reference>
<dbReference type="EMBL" id="CM007895">
    <property type="protein sequence ID" value="OTG22303.1"/>
    <property type="molecule type" value="Genomic_DNA"/>
</dbReference>
<dbReference type="Proteomes" id="UP000215914">
    <property type="component" value="Chromosome 6"/>
</dbReference>
<gene>
    <name evidence="2" type="ORF">HannXRQ_Chr06g0170041</name>
    <name evidence="1" type="ORF">HanXRQr2_Chr06g0246161</name>
</gene>
<protein>
    <submittedName>
        <fullName evidence="2">Uncharacterized protein</fullName>
    </submittedName>
</protein>
<evidence type="ECO:0000313" key="3">
    <source>
        <dbReference type="Proteomes" id="UP000215914"/>
    </source>
</evidence>
<sequence length="54" mass="6416">MISELIGVKGVADLIKEKKLLLRDFSKWVYDLSWLPETIRFLLELLHKRLAFKT</sequence>
<proteinExistence type="predicted"/>
<reference evidence="2" key="2">
    <citation type="submission" date="2017-02" db="EMBL/GenBank/DDBJ databases">
        <title>Sunflower complete genome.</title>
        <authorList>
            <person name="Langlade N."/>
            <person name="Munos S."/>
        </authorList>
    </citation>
    <scope>NUCLEOTIDE SEQUENCE [LARGE SCALE GENOMIC DNA]</scope>
    <source>
        <tissue evidence="2">Leaves</tissue>
    </source>
</reference>
<dbReference type="EMBL" id="MNCJ02000321">
    <property type="protein sequence ID" value="KAF5801267.1"/>
    <property type="molecule type" value="Genomic_DNA"/>
</dbReference>
<dbReference type="AlphaFoldDB" id="A0A251UGX8"/>
<keyword evidence="3" id="KW-1185">Reference proteome</keyword>
<dbReference type="Gramene" id="mRNA:HanXRQr2_Chr06g0246161">
    <property type="protein sequence ID" value="mRNA:HanXRQr2_Chr06g0246161"/>
    <property type="gene ID" value="HanXRQr2_Chr06g0246161"/>
</dbReference>
<dbReference type="InParanoid" id="A0A251UGX8"/>
<accession>A0A251UGX8</accession>
<reference evidence="1 3" key="1">
    <citation type="journal article" date="2017" name="Nature">
        <title>The sunflower genome provides insights into oil metabolism, flowering and Asterid evolution.</title>
        <authorList>
            <person name="Badouin H."/>
            <person name="Gouzy J."/>
            <person name="Grassa C.J."/>
            <person name="Murat F."/>
            <person name="Staton S.E."/>
            <person name="Cottret L."/>
            <person name="Lelandais-Briere C."/>
            <person name="Owens G.L."/>
            <person name="Carrere S."/>
            <person name="Mayjonade B."/>
            <person name="Legrand L."/>
            <person name="Gill N."/>
            <person name="Kane N.C."/>
            <person name="Bowers J.E."/>
            <person name="Hubner S."/>
            <person name="Bellec A."/>
            <person name="Berard A."/>
            <person name="Berges H."/>
            <person name="Blanchet N."/>
            <person name="Boniface M.C."/>
            <person name="Brunel D."/>
            <person name="Catrice O."/>
            <person name="Chaidir N."/>
            <person name="Claudel C."/>
            <person name="Donnadieu C."/>
            <person name="Faraut T."/>
            <person name="Fievet G."/>
            <person name="Helmstetter N."/>
            <person name="King M."/>
            <person name="Knapp S.J."/>
            <person name="Lai Z."/>
            <person name="Le Paslier M.C."/>
            <person name="Lippi Y."/>
            <person name="Lorenzon L."/>
            <person name="Mandel J.R."/>
            <person name="Marage G."/>
            <person name="Marchand G."/>
            <person name="Marquand E."/>
            <person name="Bret-Mestries E."/>
            <person name="Morien E."/>
            <person name="Nambeesan S."/>
            <person name="Nguyen T."/>
            <person name="Pegot-Espagnet P."/>
            <person name="Pouilly N."/>
            <person name="Raftis F."/>
            <person name="Sallet E."/>
            <person name="Schiex T."/>
            <person name="Thomas J."/>
            <person name="Vandecasteele C."/>
            <person name="Vares D."/>
            <person name="Vear F."/>
            <person name="Vautrin S."/>
            <person name="Crespi M."/>
            <person name="Mangin B."/>
            <person name="Burke J.M."/>
            <person name="Salse J."/>
            <person name="Munos S."/>
            <person name="Vincourt P."/>
            <person name="Rieseberg L.H."/>
            <person name="Langlade N.B."/>
        </authorList>
    </citation>
    <scope>NUCLEOTIDE SEQUENCE [LARGE SCALE GENOMIC DNA]</scope>
    <source>
        <strain evidence="3">cv. SF193</strain>
        <tissue evidence="1">Leaves</tissue>
    </source>
</reference>
<evidence type="ECO:0000313" key="1">
    <source>
        <dbReference type="EMBL" id="KAF5801267.1"/>
    </source>
</evidence>